<reference evidence="2 3" key="1">
    <citation type="submission" date="2024-09" db="EMBL/GenBank/DDBJ databases">
        <title>Rethinking Asexuality: The Enigmatic Case of Functional Sexual Genes in Lepraria (Stereocaulaceae).</title>
        <authorList>
            <person name="Doellman M."/>
            <person name="Sun Y."/>
            <person name="Barcenas-Pena A."/>
            <person name="Lumbsch H.T."/>
            <person name="Grewe F."/>
        </authorList>
    </citation>
    <scope>NUCLEOTIDE SEQUENCE [LARGE SCALE GENOMIC DNA]</scope>
    <source>
        <strain evidence="2 3">Grewe 0041</strain>
    </source>
</reference>
<dbReference type="Proteomes" id="UP001590951">
    <property type="component" value="Unassembled WGS sequence"/>
</dbReference>
<sequence length="61" mass="6276">MEGAAGPPLNPDKIKPPMPDAEEDPAPLGDIVDIDGKDGKGNVAVPATSILFSREIGIPQL</sequence>
<proteinExistence type="predicted"/>
<evidence type="ECO:0000313" key="2">
    <source>
        <dbReference type="EMBL" id="KAL2057513.1"/>
    </source>
</evidence>
<accession>A0ABR4BIN4</accession>
<keyword evidence="3" id="KW-1185">Reference proteome</keyword>
<evidence type="ECO:0000256" key="1">
    <source>
        <dbReference type="SAM" id="MobiDB-lite"/>
    </source>
</evidence>
<evidence type="ECO:0000313" key="3">
    <source>
        <dbReference type="Proteomes" id="UP001590951"/>
    </source>
</evidence>
<feature type="region of interest" description="Disordered" evidence="1">
    <location>
        <begin position="1"/>
        <end position="29"/>
    </location>
</feature>
<name>A0ABR4BIN4_9LECA</name>
<gene>
    <name evidence="2" type="ORF">ABVK25_001897</name>
</gene>
<dbReference type="EMBL" id="JBHFEH010000004">
    <property type="protein sequence ID" value="KAL2057513.1"/>
    <property type="molecule type" value="Genomic_DNA"/>
</dbReference>
<comment type="caution">
    <text evidence="2">The sequence shown here is derived from an EMBL/GenBank/DDBJ whole genome shotgun (WGS) entry which is preliminary data.</text>
</comment>
<organism evidence="2 3">
    <name type="scientific">Lepraria finkii</name>
    <dbReference type="NCBI Taxonomy" id="1340010"/>
    <lineage>
        <taxon>Eukaryota</taxon>
        <taxon>Fungi</taxon>
        <taxon>Dikarya</taxon>
        <taxon>Ascomycota</taxon>
        <taxon>Pezizomycotina</taxon>
        <taxon>Lecanoromycetes</taxon>
        <taxon>OSLEUM clade</taxon>
        <taxon>Lecanoromycetidae</taxon>
        <taxon>Lecanorales</taxon>
        <taxon>Lecanorineae</taxon>
        <taxon>Stereocaulaceae</taxon>
        <taxon>Lepraria</taxon>
    </lineage>
</organism>
<protein>
    <submittedName>
        <fullName evidence="2">Uncharacterized protein</fullName>
    </submittedName>
</protein>